<evidence type="ECO:0000259" key="1">
    <source>
        <dbReference type="PROSITE" id="PS51819"/>
    </source>
</evidence>
<reference evidence="2 3" key="1">
    <citation type="journal article" date="2010" name="Stand. Genomic Sci.">
        <title>Complete genome sequence of Coraliomargarita akajimensis type strain (04OKA010-24).</title>
        <authorList>
            <person name="Mavromatis K."/>
            <person name="Abt B."/>
            <person name="Brambilla E."/>
            <person name="Lapidus A."/>
            <person name="Copeland A."/>
            <person name="Deshpande S."/>
            <person name="Nolan M."/>
            <person name="Lucas S."/>
            <person name="Tice H."/>
            <person name="Cheng J.F."/>
            <person name="Han C."/>
            <person name="Detter J.C."/>
            <person name="Woyke T."/>
            <person name="Goodwin L."/>
            <person name="Pitluck S."/>
            <person name="Held B."/>
            <person name="Brettin T."/>
            <person name="Tapia R."/>
            <person name="Ivanova N."/>
            <person name="Mikhailova N."/>
            <person name="Pati A."/>
            <person name="Liolios K."/>
            <person name="Chen A."/>
            <person name="Palaniappan K."/>
            <person name="Land M."/>
            <person name="Hauser L."/>
            <person name="Chang Y.J."/>
            <person name="Jeffries C.D."/>
            <person name="Rohde M."/>
            <person name="Goker M."/>
            <person name="Bristow J."/>
            <person name="Eisen J.A."/>
            <person name="Markowitz V."/>
            <person name="Hugenholtz P."/>
            <person name="Klenk H.P."/>
            <person name="Kyrpides N.C."/>
        </authorList>
    </citation>
    <scope>NUCLEOTIDE SEQUENCE [LARGE SCALE GENOMIC DNA]</scope>
    <source>
        <strain evidence="3">DSM 45221 / IAM 15411 / JCM 23193 / KCTC 12865</strain>
    </source>
</reference>
<dbReference type="RefSeq" id="WP_013041784.1">
    <property type="nucleotide sequence ID" value="NC_014008.1"/>
</dbReference>
<dbReference type="HOGENOM" id="CLU_127592_2_0_0"/>
<dbReference type="InterPro" id="IPR037523">
    <property type="entry name" value="VOC_core"/>
</dbReference>
<dbReference type="PROSITE" id="PS51819">
    <property type="entry name" value="VOC"/>
    <property type="match status" value="1"/>
</dbReference>
<protein>
    <submittedName>
        <fullName evidence="2">Glyoxalase/bleomycin resistance protein/dioxygenase</fullName>
    </submittedName>
</protein>
<proteinExistence type="predicted"/>
<dbReference type="CDD" id="cd07247">
    <property type="entry name" value="SgaA_N_like"/>
    <property type="match status" value="1"/>
</dbReference>
<dbReference type="InterPro" id="IPR052164">
    <property type="entry name" value="Anthracycline_SecMetBiosynth"/>
</dbReference>
<feature type="domain" description="VOC" evidence="1">
    <location>
        <begin position="14"/>
        <end position="127"/>
    </location>
</feature>
<dbReference type="AlphaFoldDB" id="D5EKH7"/>
<evidence type="ECO:0000313" key="3">
    <source>
        <dbReference type="Proteomes" id="UP000000925"/>
    </source>
</evidence>
<dbReference type="PANTHER" id="PTHR33993">
    <property type="entry name" value="GLYOXALASE-RELATED"/>
    <property type="match status" value="1"/>
</dbReference>
<dbReference type="Proteomes" id="UP000000925">
    <property type="component" value="Chromosome"/>
</dbReference>
<dbReference type="InterPro" id="IPR029068">
    <property type="entry name" value="Glyas_Bleomycin-R_OHBP_Dase"/>
</dbReference>
<evidence type="ECO:0000313" key="2">
    <source>
        <dbReference type="EMBL" id="ADE53058.1"/>
    </source>
</evidence>
<name>D5EKH7_CORAD</name>
<dbReference type="EMBL" id="CP001998">
    <property type="protein sequence ID" value="ADE53058.1"/>
    <property type="molecule type" value="Genomic_DNA"/>
</dbReference>
<dbReference type="GO" id="GO:0051213">
    <property type="term" value="F:dioxygenase activity"/>
    <property type="evidence" value="ECO:0007669"/>
    <property type="project" value="UniProtKB-KW"/>
</dbReference>
<dbReference type="Gene3D" id="3.10.180.10">
    <property type="entry name" value="2,3-Dihydroxybiphenyl 1,2-Dioxygenase, domain 1"/>
    <property type="match status" value="1"/>
</dbReference>
<keyword evidence="2" id="KW-0560">Oxidoreductase</keyword>
<dbReference type="KEGG" id="caa:Caka_0029"/>
<gene>
    <name evidence="2" type="ordered locus">Caka_0029</name>
</gene>
<organism evidence="2 3">
    <name type="scientific">Coraliomargarita akajimensis (strain DSM 45221 / IAM 15411 / JCM 23193 / KCTC 12865 / 04OKA010-24)</name>
    <dbReference type="NCBI Taxonomy" id="583355"/>
    <lineage>
        <taxon>Bacteria</taxon>
        <taxon>Pseudomonadati</taxon>
        <taxon>Verrucomicrobiota</taxon>
        <taxon>Opitutia</taxon>
        <taxon>Puniceicoccales</taxon>
        <taxon>Coraliomargaritaceae</taxon>
        <taxon>Coraliomargarita</taxon>
    </lineage>
</organism>
<dbReference type="InterPro" id="IPR004360">
    <property type="entry name" value="Glyas_Fos-R_dOase_dom"/>
</dbReference>
<dbReference type="eggNOG" id="COG3324">
    <property type="taxonomic scope" value="Bacteria"/>
</dbReference>
<keyword evidence="3" id="KW-1185">Reference proteome</keyword>
<dbReference type="SUPFAM" id="SSF54593">
    <property type="entry name" value="Glyoxalase/Bleomycin resistance protein/Dihydroxybiphenyl dioxygenase"/>
    <property type="match status" value="1"/>
</dbReference>
<accession>D5EKH7</accession>
<sequence>MSDGETNPSMLPGVIGWNEIITTDHAASVAFYTELFGWTSEDMPLPDGATYTIFKQGDRMIAGCVEPAEAGVPTMWMQYINTDDLDASVERVVELGGQVLKPRMDLPMGSFAVVADPQGASFAFWQNSPDVAC</sequence>
<dbReference type="Pfam" id="PF00903">
    <property type="entry name" value="Glyoxalase"/>
    <property type="match status" value="1"/>
</dbReference>
<dbReference type="PANTHER" id="PTHR33993:SF14">
    <property type="entry name" value="GB|AAF24581.1"/>
    <property type="match status" value="1"/>
</dbReference>
<keyword evidence="2" id="KW-0223">Dioxygenase</keyword>